<evidence type="ECO:0000256" key="2">
    <source>
        <dbReference type="ARBA" id="ARBA00005752"/>
    </source>
</evidence>
<keyword evidence="13" id="KW-1185">Reference proteome</keyword>
<dbReference type="InterPro" id="IPR033738">
    <property type="entry name" value="AsnB_N"/>
</dbReference>
<dbReference type="PANTHER" id="PTHR43284">
    <property type="entry name" value="ASPARAGINE SYNTHETASE (GLUTAMINE-HYDROLYZING)"/>
    <property type="match status" value="1"/>
</dbReference>
<accession>M5U6R2</accession>
<evidence type="ECO:0000256" key="4">
    <source>
        <dbReference type="ARBA" id="ARBA00022741"/>
    </source>
</evidence>
<dbReference type="Proteomes" id="UP000011885">
    <property type="component" value="Unassembled WGS sequence"/>
</dbReference>
<comment type="pathway">
    <text evidence="1">Amino-acid biosynthesis; L-asparagine biosynthesis; L-asparagine from L-aspartate (L-Gln route): step 1/1.</text>
</comment>
<gene>
    <name evidence="12" type="ORF">RSSM_01645</name>
</gene>
<keyword evidence="4 9" id="KW-0547">Nucleotide-binding</keyword>
<dbReference type="GO" id="GO:0005829">
    <property type="term" value="C:cytosol"/>
    <property type="evidence" value="ECO:0007669"/>
    <property type="project" value="TreeGrafter"/>
</dbReference>
<dbReference type="EC" id="6.3.5.4" evidence="3"/>
<evidence type="ECO:0000313" key="13">
    <source>
        <dbReference type="Proteomes" id="UP000011885"/>
    </source>
</evidence>
<dbReference type="SUPFAM" id="SSF52402">
    <property type="entry name" value="Adenine nucleotide alpha hydrolases-like"/>
    <property type="match status" value="1"/>
</dbReference>
<evidence type="ECO:0000259" key="11">
    <source>
        <dbReference type="PROSITE" id="PS51278"/>
    </source>
</evidence>
<name>M5U6R2_9BACT</name>
<dbReference type="PANTHER" id="PTHR43284:SF1">
    <property type="entry name" value="ASPARAGINE SYNTHETASE"/>
    <property type="match status" value="1"/>
</dbReference>
<dbReference type="CDD" id="cd00712">
    <property type="entry name" value="AsnB"/>
    <property type="match status" value="1"/>
</dbReference>
<keyword evidence="5 9" id="KW-0067">ATP-binding</keyword>
<dbReference type="PROSITE" id="PS51278">
    <property type="entry name" value="GATASE_TYPE_2"/>
    <property type="match status" value="1"/>
</dbReference>
<protein>
    <recommendedName>
        <fullName evidence="3">asparagine synthase (glutamine-hydrolyzing)</fullName>
        <ecNumber evidence="3">6.3.5.4</ecNumber>
    </recommendedName>
</protein>
<proteinExistence type="inferred from homology"/>
<dbReference type="InterPro" id="IPR051786">
    <property type="entry name" value="ASN_synthetase/amidase"/>
</dbReference>
<feature type="active site" description="For GATase activity" evidence="8">
    <location>
        <position position="67"/>
    </location>
</feature>
<dbReference type="NCBIfam" id="TIGR01536">
    <property type="entry name" value="asn_synth_AEB"/>
    <property type="match status" value="1"/>
</dbReference>
<dbReference type="Gene3D" id="3.60.20.10">
    <property type="entry name" value="Glutamine Phosphoribosylpyrophosphate, subunit 1, domain 1"/>
    <property type="match status" value="1"/>
</dbReference>
<dbReference type="AlphaFoldDB" id="M5U6R2"/>
<evidence type="ECO:0000256" key="7">
    <source>
        <dbReference type="ARBA" id="ARBA00048741"/>
    </source>
</evidence>
<dbReference type="InterPro" id="IPR001962">
    <property type="entry name" value="Asn_synthase"/>
</dbReference>
<feature type="binding site" evidence="9">
    <location>
        <begin position="435"/>
        <end position="436"/>
    </location>
    <ligand>
        <name>ATP</name>
        <dbReference type="ChEBI" id="CHEBI:30616"/>
    </ligand>
</feature>
<sequence>MPVSITEQLPENALRIEWRRNDVLVASPTGKTARGCFIVVRSTILPLLFFRSCFAFNHRAVDLAFMCGITGSVWLRDDQRVDDSLIGKMTEIISHRGPDDSQIWTAPDHRDASGNPMGVALGFRRLSIIDVEGARQPLSNEDGRVKLIFNGEIYNYFDLRRRLEGAGHRFATQGDGESILHLYEDIGTDCFSHLNGMFGLAIWDARKNRLVLGRDRIGQKPLYYSFKNGRLVFGSELKSLSLVPGVCEEIDPAAIDDFLTYQYIPHPGTIWKGVHKLSPGHFAVLDQDGFRVQRYWDYDPSLESNISHQDAVDQLRALLSDSVRLRMRSDVPLGSFLSGGIDSSLITAMAGDHTDKPLKTFSIGFPIADFDETTYAAQVAEHLKTDHTRFEVTPDAIGILEKLVWHYDEPFGDSSAVPTWYLSELTRQSVTVALSGDGGDELFAGYERYRALWLSQKIQRLFPIHALPGIGLIQKLPDSNRRRSIVRRGKRFLEAIGQPAVRRYLNWLQIFPESLRASMYTDDFVAELPDEDPLAFLESAWDRSEGRDLVTRASTSDVLTYLPCDLMTKVDIASMAHGLEVRQPMLDYRVVEFAATLPVRHKFRGRRGKLLLQDAFGDRIPPGIFTRPKMGFGIPIGSWFRNEFRPLVHDTMMAKDASIHRFFRPQAIEELVTAHESGEQNHGYRLWNLLILETWMRGAGL</sequence>
<evidence type="ECO:0000256" key="6">
    <source>
        <dbReference type="ARBA" id="ARBA00022962"/>
    </source>
</evidence>
<evidence type="ECO:0000256" key="1">
    <source>
        <dbReference type="ARBA" id="ARBA00005187"/>
    </source>
</evidence>
<keyword evidence="8" id="KW-0028">Amino-acid biosynthesis</keyword>
<keyword evidence="6 8" id="KW-0315">Glutamine amidotransferase</keyword>
<dbReference type="CDD" id="cd01991">
    <property type="entry name" value="Asn_synthase_B_C"/>
    <property type="match status" value="1"/>
</dbReference>
<dbReference type="PIRSF" id="PIRSF001589">
    <property type="entry name" value="Asn_synthetase_glu-h"/>
    <property type="match status" value="1"/>
</dbReference>
<comment type="similarity">
    <text evidence="2">Belongs to the asparagine synthetase family.</text>
</comment>
<dbReference type="InterPro" id="IPR014729">
    <property type="entry name" value="Rossmann-like_a/b/a_fold"/>
</dbReference>
<reference evidence="12 13" key="1">
    <citation type="journal article" date="2013" name="Mar. Genomics">
        <title>Expression of sulfatases in Rhodopirellula baltica and the diversity of sulfatases in the genus Rhodopirellula.</title>
        <authorList>
            <person name="Wegner C.E."/>
            <person name="Richter-Heitmann T."/>
            <person name="Klindworth A."/>
            <person name="Klockow C."/>
            <person name="Richter M."/>
            <person name="Achstetter T."/>
            <person name="Glockner F.O."/>
            <person name="Harder J."/>
        </authorList>
    </citation>
    <scope>NUCLEOTIDE SEQUENCE [LARGE SCALE GENOMIC DNA]</scope>
    <source>
        <strain evidence="12 13">SM41</strain>
    </source>
</reference>
<dbReference type="InterPro" id="IPR017932">
    <property type="entry name" value="GATase_2_dom"/>
</dbReference>
<evidence type="ECO:0000256" key="9">
    <source>
        <dbReference type="PIRSR" id="PIRSR001589-2"/>
    </source>
</evidence>
<feature type="binding site" evidence="9">
    <location>
        <position position="363"/>
    </location>
    <ligand>
        <name>ATP</name>
        <dbReference type="ChEBI" id="CHEBI:30616"/>
    </ligand>
</feature>
<dbReference type="Gene3D" id="3.40.50.620">
    <property type="entry name" value="HUPs"/>
    <property type="match status" value="1"/>
</dbReference>
<feature type="site" description="Important for beta-aspartyl-AMP intermediate formation" evidence="10">
    <location>
        <position position="437"/>
    </location>
</feature>
<dbReference type="GO" id="GO:0005524">
    <property type="term" value="F:ATP binding"/>
    <property type="evidence" value="ECO:0007669"/>
    <property type="project" value="UniProtKB-KW"/>
</dbReference>
<dbReference type="EMBL" id="ANOH01000117">
    <property type="protein sequence ID" value="EMI56964.1"/>
    <property type="molecule type" value="Genomic_DNA"/>
</dbReference>
<evidence type="ECO:0000256" key="3">
    <source>
        <dbReference type="ARBA" id="ARBA00012737"/>
    </source>
</evidence>
<evidence type="ECO:0000256" key="8">
    <source>
        <dbReference type="PIRSR" id="PIRSR001589-1"/>
    </source>
</evidence>
<dbReference type="PATRIC" id="fig|1263870.3.peg.1760"/>
<dbReference type="Pfam" id="PF00733">
    <property type="entry name" value="Asn_synthase"/>
    <property type="match status" value="1"/>
</dbReference>
<dbReference type="SUPFAM" id="SSF56235">
    <property type="entry name" value="N-terminal nucleophile aminohydrolases (Ntn hydrolases)"/>
    <property type="match status" value="1"/>
</dbReference>
<feature type="binding site" evidence="9">
    <location>
        <position position="175"/>
    </location>
    <ligand>
        <name>L-glutamine</name>
        <dbReference type="ChEBI" id="CHEBI:58359"/>
    </ligand>
</feature>
<dbReference type="InterPro" id="IPR029055">
    <property type="entry name" value="Ntn_hydrolases_N"/>
</dbReference>
<dbReference type="InterPro" id="IPR006426">
    <property type="entry name" value="Asn_synth_AEB"/>
</dbReference>
<feature type="domain" description="Glutamine amidotransferase type-2" evidence="11">
    <location>
        <begin position="67"/>
        <end position="288"/>
    </location>
</feature>
<dbReference type="Pfam" id="PF13537">
    <property type="entry name" value="GATase_7"/>
    <property type="match status" value="1"/>
</dbReference>
<keyword evidence="8" id="KW-0061">Asparagine biosynthesis</keyword>
<organism evidence="12 13">
    <name type="scientific">Rhodopirellula sallentina SM41</name>
    <dbReference type="NCBI Taxonomy" id="1263870"/>
    <lineage>
        <taxon>Bacteria</taxon>
        <taxon>Pseudomonadati</taxon>
        <taxon>Planctomycetota</taxon>
        <taxon>Planctomycetia</taxon>
        <taxon>Pirellulales</taxon>
        <taxon>Pirellulaceae</taxon>
        <taxon>Rhodopirellula</taxon>
    </lineage>
</organism>
<comment type="caution">
    <text evidence="12">The sequence shown here is derived from an EMBL/GenBank/DDBJ whole genome shotgun (WGS) entry which is preliminary data.</text>
</comment>
<evidence type="ECO:0000256" key="10">
    <source>
        <dbReference type="PIRSR" id="PIRSR001589-3"/>
    </source>
</evidence>
<evidence type="ECO:0000256" key="5">
    <source>
        <dbReference type="ARBA" id="ARBA00022840"/>
    </source>
</evidence>
<dbReference type="GO" id="GO:0004066">
    <property type="term" value="F:asparagine synthase (glutamine-hydrolyzing) activity"/>
    <property type="evidence" value="ECO:0007669"/>
    <property type="project" value="UniProtKB-EC"/>
</dbReference>
<dbReference type="GO" id="GO:0006529">
    <property type="term" value="P:asparagine biosynthetic process"/>
    <property type="evidence" value="ECO:0007669"/>
    <property type="project" value="UniProtKB-KW"/>
</dbReference>
<comment type="catalytic activity">
    <reaction evidence="7">
        <text>L-aspartate + L-glutamine + ATP + H2O = L-asparagine + L-glutamate + AMP + diphosphate + H(+)</text>
        <dbReference type="Rhea" id="RHEA:12228"/>
        <dbReference type="ChEBI" id="CHEBI:15377"/>
        <dbReference type="ChEBI" id="CHEBI:15378"/>
        <dbReference type="ChEBI" id="CHEBI:29985"/>
        <dbReference type="ChEBI" id="CHEBI:29991"/>
        <dbReference type="ChEBI" id="CHEBI:30616"/>
        <dbReference type="ChEBI" id="CHEBI:33019"/>
        <dbReference type="ChEBI" id="CHEBI:58048"/>
        <dbReference type="ChEBI" id="CHEBI:58359"/>
        <dbReference type="ChEBI" id="CHEBI:456215"/>
        <dbReference type="EC" id="6.3.5.4"/>
    </reaction>
</comment>
<evidence type="ECO:0000313" key="12">
    <source>
        <dbReference type="EMBL" id="EMI56964.1"/>
    </source>
</evidence>